<sequence>MGGTLSDVKTKLVAWLVDPGSSGWPPAVGRLACHGRKAALYADRLGNQAQGGLALASVGDNRKQDLNMTVVVDNSAFVKGLAAAKVMAYAGRDDPTHAAVVLGTARVETSEAGTQNSLAFIASDGSSPGQAIYACDGQLELVKFSIGQATQLISAATAAAAAVKKLDKDAQCSIELSVVDDGTTLRMRTLTDGDPGEADSRHFIPLQDIEVFPIASTVARLSARGADEILGTRGTGDSQTKAPLAVGSVQSFTADMLKKMSAISAVFREPVELYTRAHPASVVTLTCGGVFRAVLSAHAYGPDLDVDDPEVPVAESLRQRQGD</sequence>
<dbReference type="EMBL" id="MF600313">
    <property type="protein sequence ID" value="AVN58499.1"/>
    <property type="molecule type" value="Genomic_DNA"/>
</dbReference>
<gene>
    <name evidence="1" type="ORF">B5P44_p00204</name>
</gene>
<keyword evidence="1" id="KW-0614">Plasmid</keyword>
<dbReference type="AlphaFoldDB" id="A0A343VRH5"/>
<organism evidence="1">
    <name type="scientific">Mycolicibacterium sp. CBMA 213</name>
    <dbReference type="NCBI Taxonomy" id="1968788"/>
    <lineage>
        <taxon>Bacteria</taxon>
        <taxon>Bacillati</taxon>
        <taxon>Actinomycetota</taxon>
        <taxon>Actinomycetes</taxon>
        <taxon>Mycobacteriales</taxon>
        <taxon>Mycobacteriaceae</taxon>
        <taxon>Mycolicibacterium</taxon>
    </lineage>
</organism>
<dbReference type="RefSeq" id="WP_237025300.1">
    <property type="nucleotide sequence ID" value="NZ_MF600313.1"/>
</dbReference>
<proteinExistence type="predicted"/>
<protein>
    <submittedName>
        <fullName evidence="1">Uncharacterized protein</fullName>
    </submittedName>
</protein>
<name>A0A343VRH5_9MYCO</name>
<reference evidence="1" key="1">
    <citation type="journal article" date="2018" name="Front. Microbiol.">
        <title>Beyond the Limits: tRNA Array Units in Mycobacterium Genomes.</title>
        <authorList>
            <person name="Morgado S.M."/>
            <person name="Vicente A.C."/>
        </authorList>
    </citation>
    <scope>NUCLEOTIDE SEQUENCE</scope>
    <source>
        <strain evidence="1">CBMA 213</strain>
        <plasmid evidence="1">pCBMA213_1</plasmid>
    </source>
</reference>
<accession>A0A343VRH5</accession>
<geneLocation type="plasmid" evidence="1">
    <name>pCBMA213_1</name>
</geneLocation>
<evidence type="ECO:0000313" key="1">
    <source>
        <dbReference type="EMBL" id="AVN58499.1"/>
    </source>
</evidence>